<evidence type="ECO:0000259" key="5">
    <source>
        <dbReference type="PROSITE" id="PS50977"/>
    </source>
</evidence>
<dbReference type="Pfam" id="PF00440">
    <property type="entry name" value="TetR_N"/>
    <property type="match status" value="1"/>
</dbReference>
<dbReference type="PANTHER" id="PTHR30055">
    <property type="entry name" value="HTH-TYPE TRANSCRIPTIONAL REGULATOR RUTR"/>
    <property type="match status" value="1"/>
</dbReference>
<dbReference type="Pfam" id="PF13305">
    <property type="entry name" value="TetR_C_33"/>
    <property type="match status" value="1"/>
</dbReference>
<name>A0A918XL66_9ACTN</name>
<dbReference type="Gene3D" id="1.10.357.10">
    <property type="entry name" value="Tetracycline Repressor, domain 2"/>
    <property type="match status" value="1"/>
</dbReference>
<dbReference type="SUPFAM" id="SSF46689">
    <property type="entry name" value="Homeodomain-like"/>
    <property type="match status" value="1"/>
</dbReference>
<gene>
    <name evidence="6" type="ORF">GCM10007147_44820</name>
</gene>
<dbReference type="InterPro" id="IPR025996">
    <property type="entry name" value="MT1864/Rv1816-like_C"/>
</dbReference>
<dbReference type="InterPro" id="IPR009057">
    <property type="entry name" value="Homeodomain-like_sf"/>
</dbReference>
<organism evidence="6 7">
    <name type="scientific">Nocardiopsis kunsanensis</name>
    <dbReference type="NCBI Taxonomy" id="141693"/>
    <lineage>
        <taxon>Bacteria</taxon>
        <taxon>Bacillati</taxon>
        <taxon>Actinomycetota</taxon>
        <taxon>Actinomycetes</taxon>
        <taxon>Streptosporangiales</taxon>
        <taxon>Nocardiopsidaceae</taxon>
        <taxon>Nocardiopsis</taxon>
    </lineage>
</organism>
<evidence type="ECO:0000256" key="1">
    <source>
        <dbReference type="ARBA" id="ARBA00023015"/>
    </source>
</evidence>
<keyword evidence="7" id="KW-1185">Reference proteome</keyword>
<proteinExistence type="predicted"/>
<dbReference type="InterPro" id="IPR050109">
    <property type="entry name" value="HTH-type_TetR-like_transc_reg"/>
</dbReference>
<evidence type="ECO:0000313" key="7">
    <source>
        <dbReference type="Proteomes" id="UP000654947"/>
    </source>
</evidence>
<evidence type="ECO:0000313" key="6">
    <source>
        <dbReference type="EMBL" id="GHD37054.1"/>
    </source>
</evidence>
<dbReference type="PROSITE" id="PS50977">
    <property type="entry name" value="HTH_TETR_2"/>
    <property type="match status" value="1"/>
</dbReference>
<dbReference type="GO" id="GO:0000976">
    <property type="term" value="F:transcription cis-regulatory region binding"/>
    <property type="evidence" value="ECO:0007669"/>
    <property type="project" value="TreeGrafter"/>
</dbReference>
<dbReference type="SUPFAM" id="SSF48498">
    <property type="entry name" value="Tetracyclin repressor-like, C-terminal domain"/>
    <property type="match status" value="1"/>
</dbReference>
<dbReference type="Proteomes" id="UP000654947">
    <property type="component" value="Unassembled WGS sequence"/>
</dbReference>
<evidence type="ECO:0000256" key="4">
    <source>
        <dbReference type="PROSITE-ProRule" id="PRU00335"/>
    </source>
</evidence>
<evidence type="ECO:0000256" key="2">
    <source>
        <dbReference type="ARBA" id="ARBA00023125"/>
    </source>
</evidence>
<dbReference type="GO" id="GO:0003700">
    <property type="term" value="F:DNA-binding transcription factor activity"/>
    <property type="evidence" value="ECO:0007669"/>
    <property type="project" value="TreeGrafter"/>
</dbReference>
<comment type="caution">
    <text evidence="6">The sequence shown here is derived from an EMBL/GenBank/DDBJ whole genome shotgun (WGS) entry which is preliminary data.</text>
</comment>
<sequence length="194" mass="20928">MAHRPYHHGDLRAALLEGAERALAEQGPEALSLRELARRAGVSHAAPGRHFRGKNHLLDTLALTGFERLDTRLGEAVEEPGDPRSRLLALARGYVGFALDHPALLELMYTRKHTPSRPDELTAAVGRLVETVLRPVTEGQEEGSIAPGDPGTIALTVAATLYGLASYADADSLRELEDHLPAVVDLLMSGLLPR</sequence>
<keyword evidence="2 4" id="KW-0238">DNA-binding</keyword>
<accession>A0A918XL66</accession>
<dbReference type="InterPro" id="IPR036271">
    <property type="entry name" value="Tet_transcr_reg_TetR-rel_C_sf"/>
</dbReference>
<dbReference type="PANTHER" id="PTHR30055:SF220">
    <property type="entry name" value="TETR-FAMILY REGULATORY PROTEIN"/>
    <property type="match status" value="1"/>
</dbReference>
<feature type="domain" description="HTH tetR-type" evidence="5">
    <location>
        <begin position="9"/>
        <end position="69"/>
    </location>
</feature>
<keyword evidence="3" id="KW-0804">Transcription</keyword>
<protein>
    <recommendedName>
        <fullName evidence="5">HTH tetR-type domain-containing protein</fullName>
    </recommendedName>
</protein>
<dbReference type="InterPro" id="IPR001647">
    <property type="entry name" value="HTH_TetR"/>
</dbReference>
<dbReference type="AlphaFoldDB" id="A0A918XL66"/>
<evidence type="ECO:0000256" key="3">
    <source>
        <dbReference type="ARBA" id="ARBA00023163"/>
    </source>
</evidence>
<dbReference type="EMBL" id="BMXL01000044">
    <property type="protein sequence ID" value="GHD37054.1"/>
    <property type="molecule type" value="Genomic_DNA"/>
</dbReference>
<keyword evidence="1" id="KW-0805">Transcription regulation</keyword>
<reference evidence="6 7" key="1">
    <citation type="journal article" date="2014" name="Int. J. Syst. Evol. Microbiol.">
        <title>Complete genome sequence of Corynebacterium casei LMG S-19264T (=DSM 44701T), isolated from a smear-ripened cheese.</title>
        <authorList>
            <consortium name="US DOE Joint Genome Institute (JGI-PGF)"/>
            <person name="Walter F."/>
            <person name="Albersmeier A."/>
            <person name="Kalinowski J."/>
            <person name="Ruckert C."/>
        </authorList>
    </citation>
    <scope>NUCLEOTIDE SEQUENCE [LARGE SCALE GENOMIC DNA]</scope>
    <source>
        <strain evidence="6 7">KCTC 19473</strain>
    </source>
</reference>
<dbReference type="RefSeq" id="WP_193518690.1">
    <property type="nucleotide sequence ID" value="NZ_BMXL01000044.1"/>
</dbReference>
<feature type="DNA-binding region" description="H-T-H motif" evidence="4">
    <location>
        <begin position="32"/>
        <end position="51"/>
    </location>
</feature>